<dbReference type="AlphaFoldDB" id="A0A7W8DT04"/>
<accession>A0A7W8DT04</accession>
<organism evidence="1 2">
    <name type="scientific">Shinella fusca</name>
    <dbReference type="NCBI Taxonomy" id="544480"/>
    <lineage>
        <taxon>Bacteria</taxon>
        <taxon>Pseudomonadati</taxon>
        <taxon>Pseudomonadota</taxon>
        <taxon>Alphaproteobacteria</taxon>
        <taxon>Hyphomicrobiales</taxon>
        <taxon>Rhizobiaceae</taxon>
        <taxon>Shinella</taxon>
    </lineage>
</organism>
<protein>
    <submittedName>
        <fullName evidence="1">Uncharacterized protein</fullName>
    </submittedName>
</protein>
<dbReference type="EMBL" id="JACHIK010000002">
    <property type="protein sequence ID" value="MBB5041494.1"/>
    <property type="molecule type" value="Genomic_DNA"/>
</dbReference>
<comment type="caution">
    <text evidence="1">The sequence shown here is derived from an EMBL/GenBank/DDBJ whole genome shotgun (WGS) entry which is preliminary data.</text>
</comment>
<evidence type="ECO:0000313" key="2">
    <source>
        <dbReference type="Proteomes" id="UP000535406"/>
    </source>
</evidence>
<dbReference type="Proteomes" id="UP000535406">
    <property type="component" value="Unassembled WGS sequence"/>
</dbReference>
<sequence length="241" mass="26154">MVSIAPFCYGVGTPALVRIAFGAAIARGGPKRFSSSSMTASPGFLAIVATALAVQQPADLPNLMPFGVAQSARPSELRCEPLAVNPPDSTGQYVCPAVPRPDPDYQEYILAFVQDVGICNLVAITPYTEDDDQGTFTRGMFAGITAKMTRELGEPDEKVDVAHAPAAGSDRLFKRTIMDEERQVFNQWNDLRGRFQNLQSASVALVGDEEYGLAVYSAYRFVGNDDCMRRMEQTTGLSPDR</sequence>
<gene>
    <name evidence="1" type="ORF">HNQ66_000877</name>
</gene>
<proteinExistence type="predicted"/>
<name>A0A7W8DT04_9HYPH</name>
<evidence type="ECO:0000313" key="1">
    <source>
        <dbReference type="EMBL" id="MBB5041494.1"/>
    </source>
</evidence>
<dbReference type="RefSeq" id="WP_184141243.1">
    <property type="nucleotide sequence ID" value="NZ_JACHIK010000002.1"/>
</dbReference>
<reference evidence="1 2" key="1">
    <citation type="submission" date="2020-08" db="EMBL/GenBank/DDBJ databases">
        <title>Genomic Encyclopedia of Type Strains, Phase IV (KMG-IV): sequencing the most valuable type-strain genomes for metagenomic binning, comparative biology and taxonomic classification.</title>
        <authorList>
            <person name="Goeker M."/>
        </authorList>
    </citation>
    <scope>NUCLEOTIDE SEQUENCE [LARGE SCALE GENOMIC DNA]</scope>
    <source>
        <strain evidence="1 2">DSM 21319</strain>
    </source>
</reference>
<keyword evidence="2" id="KW-1185">Reference proteome</keyword>